<dbReference type="Proteomes" id="UP000249794">
    <property type="component" value="Unassembled WGS sequence"/>
</dbReference>
<feature type="non-terminal residue" evidence="2">
    <location>
        <position position="117"/>
    </location>
</feature>
<evidence type="ECO:0000313" key="3">
    <source>
        <dbReference type="Proteomes" id="UP000249794"/>
    </source>
</evidence>
<accession>A0A2W4ZFG7</accession>
<proteinExistence type="predicted"/>
<keyword evidence="1" id="KW-0732">Signal</keyword>
<evidence type="ECO:0000256" key="1">
    <source>
        <dbReference type="SAM" id="SignalP"/>
    </source>
</evidence>
<organism evidence="2 3">
    <name type="scientific">Phormidesmis priestleyi</name>
    <dbReference type="NCBI Taxonomy" id="268141"/>
    <lineage>
        <taxon>Bacteria</taxon>
        <taxon>Bacillati</taxon>
        <taxon>Cyanobacteriota</taxon>
        <taxon>Cyanophyceae</taxon>
        <taxon>Leptolyngbyales</taxon>
        <taxon>Leptolyngbyaceae</taxon>
        <taxon>Phormidesmis</taxon>
    </lineage>
</organism>
<evidence type="ECO:0000313" key="2">
    <source>
        <dbReference type="EMBL" id="PZO57311.1"/>
    </source>
</evidence>
<feature type="chain" id="PRO_5016002475" evidence="1">
    <location>
        <begin position="33"/>
        <end position="117"/>
    </location>
</feature>
<feature type="signal peptide" evidence="1">
    <location>
        <begin position="1"/>
        <end position="32"/>
    </location>
</feature>
<dbReference type="AlphaFoldDB" id="A0A2W4ZFG7"/>
<protein>
    <submittedName>
        <fullName evidence="2">N-acetylmuramoyl-L-alanine amidase</fullName>
    </submittedName>
</protein>
<reference evidence="2 3" key="2">
    <citation type="submission" date="2018-06" db="EMBL/GenBank/DDBJ databases">
        <title>Metagenomic assembly of (sub)arctic Cyanobacteria and their associated microbiome from non-axenic cultures.</title>
        <authorList>
            <person name="Baurain D."/>
        </authorList>
    </citation>
    <scope>NUCLEOTIDE SEQUENCE [LARGE SCALE GENOMIC DNA]</scope>
    <source>
        <strain evidence="2">ULC027bin1</strain>
    </source>
</reference>
<dbReference type="Pfam" id="PF12565">
    <property type="entry name" value="DUF3747"/>
    <property type="match status" value="1"/>
</dbReference>
<dbReference type="InterPro" id="IPR022222">
    <property type="entry name" value="DUF3747"/>
</dbReference>
<name>A0A2W4ZFG7_9CYAN</name>
<gene>
    <name evidence="2" type="ORF">DCF15_07205</name>
</gene>
<dbReference type="EMBL" id="QBMP01000053">
    <property type="protein sequence ID" value="PZO57311.1"/>
    <property type="molecule type" value="Genomic_DNA"/>
</dbReference>
<sequence length="117" mass="12693">MKSVIRRLTTLTALTATVLGASALVSTRSALAQNYGQQPIPADRAVAMAEPVANGRFYRLLILEQITDQRACFAERAGSPTVIEPLLLNFDFSGICGRRSDSNGYSISIGNEDMSRR</sequence>
<comment type="caution">
    <text evidence="2">The sequence shown here is derived from an EMBL/GenBank/DDBJ whole genome shotgun (WGS) entry which is preliminary data.</text>
</comment>
<reference evidence="3" key="1">
    <citation type="submission" date="2018-04" db="EMBL/GenBank/DDBJ databases">
        <authorList>
            <person name="Cornet L."/>
        </authorList>
    </citation>
    <scope>NUCLEOTIDE SEQUENCE [LARGE SCALE GENOMIC DNA]</scope>
</reference>